<feature type="compositionally biased region" description="Basic and acidic residues" evidence="1">
    <location>
        <begin position="31"/>
        <end position="53"/>
    </location>
</feature>
<evidence type="ECO:0000313" key="2">
    <source>
        <dbReference type="EMBL" id="ANV97924.1"/>
    </source>
</evidence>
<reference evidence="3" key="1">
    <citation type="submission" date="2016-07" db="EMBL/GenBank/DDBJ databases">
        <authorList>
            <person name="Florea S."/>
            <person name="Webb J.S."/>
            <person name="Jaromczyk J."/>
            <person name="Schardl C.L."/>
        </authorList>
    </citation>
    <scope>NUCLEOTIDE SEQUENCE [LARGE SCALE GENOMIC DNA]</scope>
    <source>
        <strain evidence="3">MIT 01-6242</strain>
    </source>
</reference>
<dbReference type="KEGG" id="het:BBW65_03515"/>
<feature type="compositionally biased region" description="Basic and acidic residues" evidence="1">
    <location>
        <begin position="9"/>
        <end position="18"/>
    </location>
</feature>
<organism evidence="2 3">
    <name type="scientific">Helicobacter enhydrae</name>
    <dbReference type="NCBI Taxonomy" id="222136"/>
    <lineage>
        <taxon>Bacteria</taxon>
        <taxon>Pseudomonadati</taxon>
        <taxon>Campylobacterota</taxon>
        <taxon>Epsilonproteobacteria</taxon>
        <taxon>Campylobacterales</taxon>
        <taxon>Helicobacteraceae</taxon>
        <taxon>Helicobacter</taxon>
    </lineage>
</organism>
<evidence type="ECO:0000256" key="1">
    <source>
        <dbReference type="SAM" id="MobiDB-lite"/>
    </source>
</evidence>
<sequence>MLHSIQDSTTKRITKEYRASQSNSKKKKLRDSRIPQKCASEKARIKKRDSEQRFAKPHFCQF</sequence>
<gene>
    <name evidence="2" type="ORF">BBW65_03515</name>
</gene>
<proteinExistence type="predicted"/>
<dbReference type="EMBL" id="CP016503">
    <property type="protein sequence ID" value="ANV97924.1"/>
    <property type="molecule type" value="Genomic_DNA"/>
</dbReference>
<dbReference type="STRING" id="222136.BBW65_03515"/>
<dbReference type="AlphaFoldDB" id="A0A1B1U549"/>
<feature type="region of interest" description="Disordered" evidence="1">
    <location>
        <begin position="1"/>
        <end position="53"/>
    </location>
</feature>
<name>A0A1B1U549_9HELI</name>
<keyword evidence="3" id="KW-1185">Reference proteome</keyword>
<protein>
    <submittedName>
        <fullName evidence="2">Uncharacterized protein</fullName>
    </submittedName>
</protein>
<accession>A0A1B1U549</accession>
<evidence type="ECO:0000313" key="3">
    <source>
        <dbReference type="Proteomes" id="UP000092884"/>
    </source>
</evidence>
<dbReference type="Proteomes" id="UP000092884">
    <property type="component" value="Chromosome"/>
</dbReference>